<keyword evidence="4" id="KW-0926">Vacuole</keyword>
<dbReference type="AlphaFoldDB" id="A0A9Q9AWH6"/>
<dbReference type="GO" id="GO:0032266">
    <property type="term" value="F:phosphatidylinositol-3-phosphate binding"/>
    <property type="evidence" value="ECO:0007669"/>
    <property type="project" value="InterPro"/>
</dbReference>
<dbReference type="GO" id="GO:0010008">
    <property type="term" value="C:endosome membrane"/>
    <property type="evidence" value="ECO:0007669"/>
    <property type="project" value="UniProtKB-SubCell"/>
</dbReference>
<dbReference type="GO" id="GO:0005774">
    <property type="term" value="C:vacuolar membrane"/>
    <property type="evidence" value="ECO:0007669"/>
    <property type="project" value="UniProtKB-SubCell"/>
</dbReference>
<accession>A0A9Q9AWH6</accession>
<dbReference type="InterPro" id="IPR037917">
    <property type="entry name" value="Ypt35_PX"/>
</dbReference>
<evidence type="ECO:0000256" key="7">
    <source>
        <dbReference type="ARBA" id="ARBA00033728"/>
    </source>
</evidence>
<dbReference type="PROSITE" id="PS50195">
    <property type="entry name" value="PX"/>
    <property type="match status" value="1"/>
</dbReference>
<evidence type="ECO:0000256" key="9">
    <source>
        <dbReference type="ARBA" id="ARBA00033785"/>
    </source>
</evidence>
<dbReference type="PANTHER" id="PTHR10555">
    <property type="entry name" value="SORTING NEXIN"/>
    <property type="match status" value="1"/>
</dbReference>
<evidence type="ECO:0000256" key="10">
    <source>
        <dbReference type="SAM" id="MobiDB-lite"/>
    </source>
</evidence>
<evidence type="ECO:0000256" key="3">
    <source>
        <dbReference type="ARBA" id="ARBA00007426"/>
    </source>
</evidence>
<evidence type="ECO:0000256" key="4">
    <source>
        <dbReference type="ARBA" id="ARBA00022554"/>
    </source>
</evidence>
<dbReference type="Pfam" id="PF00787">
    <property type="entry name" value="PX"/>
    <property type="match status" value="1"/>
</dbReference>
<proteinExistence type="inferred from homology"/>
<reference evidence="12" key="1">
    <citation type="submission" date="2022-06" db="EMBL/GenBank/DDBJ databases">
        <title>Complete genome sequences of two strains of the flax pathogen Septoria linicola.</title>
        <authorList>
            <person name="Lapalu N."/>
            <person name="Simon A."/>
            <person name="Demenou B."/>
            <person name="Paumier D."/>
            <person name="Guillot M.-P."/>
            <person name="Gout L."/>
            <person name="Valade R."/>
        </authorList>
    </citation>
    <scope>NUCLEOTIDE SEQUENCE</scope>
    <source>
        <strain evidence="12">SE15195</strain>
    </source>
</reference>
<evidence type="ECO:0000256" key="2">
    <source>
        <dbReference type="ARBA" id="ARBA00004177"/>
    </source>
</evidence>
<dbReference type="CDD" id="cd07280">
    <property type="entry name" value="PX_YPT35"/>
    <property type="match status" value="1"/>
</dbReference>
<organism evidence="12 13">
    <name type="scientific">Septoria linicola</name>
    <dbReference type="NCBI Taxonomy" id="215465"/>
    <lineage>
        <taxon>Eukaryota</taxon>
        <taxon>Fungi</taxon>
        <taxon>Dikarya</taxon>
        <taxon>Ascomycota</taxon>
        <taxon>Pezizomycotina</taxon>
        <taxon>Dothideomycetes</taxon>
        <taxon>Dothideomycetidae</taxon>
        <taxon>Mycosphaerellales</taxon>
        <taxon>Mycosphaerellaceae</taxon>
        <taxon>Septoria</taxon>
    </lineage>
</organism>
<keyword evidence="6" id="KW-0472">Membrane</keyword>
<keyword evidence="13" id="KW-1185">Reference proteome</keyword>
<gene>
    <name evidence="12" type="ORF">Slin15195_G077770</name>
</gene>
<comment type="similarity">
    <text evidence="3">Belongs to the YPT35 family.</text>
</comment>
<keyword evidence="5" id="KW-0967">Endosome</keyword>
<comment type="subcellular location">
    <subcellularLocation>
        <location evidence="2">Endosome</location>
    </subcellularLocation>
    <subcellularLocation>
        <location evidence="1">Vacuole membrane</location>
        <topology evidence="1">Peripheral membrane protein</topology>
    </subcellularLocation>
</comment>
<evidence type="ECO:0000313" key="13">
    <source>
        <dbReference type="Proteomes" id="UP001056384"/>
    </source>
</evidence>
<dbReference type="EMBL" id="CP099423">
    <property type="protein sequence ID" value="USW54458.1"/>
    <property type="molecule type" value="Genomic_DNA"/>
</dbReference>
<dbReference type="PANTHER" id="PTHR10555:SF170">
    <property type="entry name" value="FI18122P1"/>
    <property type="match status" value="1"/>
</dbReference>
<dbReference type="SMART" id="SM00312">
    <property type="entry name" value="PX"/>
    <property type="match status" value="1"/>
</dbReference>
<comment type="function">
    <text evidence="7">Recruits the lipid transfer protein VPS13 to endosomal and vacuolar membranes.</text>
</comment>
<evidence type="ECO:0000256" key="5">
    <source>
        <dbReference type="ARBA" id="ARBA00022753"/>
    </source>
</evidence>
<name>A0A9Q9AWH6_9PEZI</name>
<dbReference type="Proteomes" id="UP001056384">
    <property type="component" value="Chromosome 6"/>
</dbReference>
<evidence type="ECO:0000259" key="11">
    <source>
        <dbReference type="PROSITE" id="PS50195"/>
    </source>
</evidence>
<evidence type="ECO:0000313" key="12">
    <source>
        <dbReference type="EMBL" id="USW54458.1"/>
    </source>
</evidence>
<dbReference type="Gene3D" id="3.30.1520.10">
    <property type="entry name" value="Phox-like domain"/>
    <property type="match status" value="1"/>
</dbReference>
<sequence length="208" mass="23114">MGTRHHDDAVPAADSPALGELQSAATIDAAERELGTTDLQTRSGVTDAPPFWSTNRHRRTTSSASYQSLDQNRPAAIVLEDHSKDDDEQALSCWAQSVTIDDYSVVSGPSGIGAYVVWHCTVSTIKGGDMPLNKRYSEFDRLRENLVQAFPHADAMIPQLPRKSVVSRFRPKFLDHRKSGLAHFMNCILLNPEFASSPILKEFIFNWT</sequence>
<evidence type="ECO:0000256" key="6">
    <source>
        <dbReference type="ARBA" id="ARBA00023136"/>
    </source>
</evidence>
<dbReference type="OrthoDB" id="10254720at2759"/>
<evidence type="ECO:0000256" key="1">
    <source>
        <dbReference type="ARBA" id="ARBA00004148"/>
    </source>
</evidence>
<dbReference type="InterPro" id="IPR036871">
    <property type="entry name" value="PX_dom_sf"/>
</dbReference>
<dbReference type="InterPro" id="IPR001683">
    <property type="entry name" value="PX_dom"/>
</dbReference>
<evidence type="ECO:0000256" key="8">
    <source>
        <dbReference type="ARBA" id="ARBA00033774"/>
    </source>
</evidence>
<feature type="region of interest" description="Disordered" evidence="10">
    <location>
        <begin position="1"/>
        <end position="67"/>
    </location>
</feature>
<feature type="domain" description="PX" evidence="11">
    <location>
        <begin position="96"/>
        <end position="208"/>
    </location>
</feature>
<dbReference type="SUPFAM" id="SSF64268">
    <property type="entry name" value="PX domain"/>
    <property type="match status" value="1"/>
</dbReference>
<protein>
    <recommendedName>
        <fullName evidence="8">Endosomal/vacuolar adapter protein YPT35</fullName>
    </recommendedName>
    <alternativeName>
        <fullName evidence="9">PX domain-containing protein YPT35</fullName>
    </alternativeName>
</protein>